<dbReference type="EMBL" id="BSXG01000086">
    <property type="protein sequence ID" value="GME39152.1"/>
    <property type="molecule type" value="Genomic_DNA"/>
</dbReference>
<protein>
    <submittedName>
        <fullName evidence="1">Uncharacterized protein LTHEOB_8530</fullName>
    </submittedName>
</protein>
<reference evidence="1" key="1">
    <citation type="submission" date="2024-09" db="EMBL/GenBank/DDBJ databases">
        <title>Draft Genome Sequences of Neofusicoccum parvum.</title>
        <authorList>
            <person name="Ashida A."/>
            <person name="Camagna M."/>
            <person name="Tanaka A."/>
            <person name="Takemoto D."/>
        </authorList>
    </citation>
    <scope>NUCLEOTIDE SEQUENCE</scope>
    <source>
        <strain evidence="1">PPO83</strain>
    </source>
</reference>
<dbReference type="Proteomes" id="UP001165186">
    <property type="component" value="Unassembled WGS sequence"/>
</dbReference>
<organism evidence="1 2">
    <name type="scientific">Neofusicoccum parvum</name>
    <dbReference type="NCBI Taxonomy" id="310453"/>
    <lineage>
        <taxon>Eukaryota</taxon>
        <taxon>Fungi</taxon>
        <taxon>Dikarya</taxon>
        <taxon>Ascomycota</taxon>
        <taxon>Pezizomycotina</taxon>
        <taxon>Dothideomycetes</taxon>
        <taxon>Dothideomycetes incertae sedis</taxon>
        <taxon>Botryosphaeriales</taxon>
        <taxon>Botryosphaeriaceae</taxon>
        <taxon>Neofusicoccum</taxon>
    </lineage>
</organism>
<evidence type="ECO:0000313" key="2">
    <source>
        <dbReference type="Proteomes" id="UP001165186"/>
    </source>
</evidence>
<keyword evidence="2" id="KW-1185">Reference proteome</keyword>
<proteinExistence type="predicted"/>
<name>A0ACB5SG26_9PEZI</name>
<sequence>MLHLIKLGDPVERVDVPLATEFGKQDMYRDFQRAVDQQHIEKKLAYLECRVAPTIEKFRIAQENGKDSVEIMRSELDELRKFLFIMKYRGSTQRKRFYDRDIDTYSANDRQYMVEYMRRRGFQTPIQVWYDNIKTIVDLNTNTKNWDKQLHDSIYPLDAEWAIANLRQYYLAFCTPANDDEFVLTENGYSIHEGPVSCMIDPRTGHSTTTAYTEYHKFAVVSPKLIMVLRSTLLPCAEEDSDPHIKKQREQMLQANRVQHTNPDTANSSLEDLPVTKARPSYAKLVNGRLVLIGGEDRSPRADHRFTFRFFPLSSTHVQKINAVMLNEAHSIFTIAYGSPEGARKALDYYLTSHNDDDSQPLKIVYFPEDPTLRHLRRMERAARLFGSEAVAAFHTDVEEYDRQMLIGLLRNLELFAAQEP</sequence>
<evidence type="ECO:0000313" key="1">
    <source>
        <dbReference type="EMBL" id="GME39152.1"/>
    </source>
</evidence>
<comment type="caution">
    <text evidence="1">The sequence shown here is derived from an EMBL/GenBank/DDBJ whole genome shotgun (WGS) entry which is preliminary data.</text>
</comment>
<gene>
    <name evidence="1" type="primary">g3897</name>
    <name evidence="1" type="ORF">NpPPO83_00003897</name>
</gene>
<accession>A0ACB5SG26</accession>